<evidence type="ECO:0000256" key="2">
    <source>
        <dbReference type="ARBA" id="ARBA00022448"/>
    </source>
</evidence>
<dbReference type="Gene3D" id="1.10.3720.10">
    <property type="entry name" value="MetI-like"/>
    <property type="match status" value="1"/>
</dbReference>
<evidence type="ECO:0000256" key="6">
    <source>
        <dbReference type="ARBA" id="ARBA00022989"/>
    </source>
</evidence>
<evidence type="ECO:0000259" key="10">
    <source>
        <dbReference type="PROSITE" id="PS50928"/>
    </source>
</evidence>
<evidence type="ECO:0000256" key="1">
    <source>
        <dbReference type="ARBA" id="ARBA00004651"/>
    </source>
</evidence>
<sequence>MTTFIIRRLLQAIPVLIGVTILVFSLMHLTPGNPAVIMAGESAPQATVQAIEERLGLNDPLHIQYLNFLGNALQLDLGTSIRDNIPVFDHVQSRFLITLELSVYSMIFAIVLGLLAGIISAVRQYTFSDVAIMIVALFGLSMPNFWLGLMLIQWFAINLGWFAPTGWGDADQIVLPVIALGTAGAAIIARMTRSSMLDVISQDYIRTARAKGVKERVVIFRHALKNAMIPVVTVIGLQFGYFLAGSVLTESVFAINGLGRLIIDSILQRDFPVVQGAILVIAVTFVLVNLAVDISYRFLNKRIDLN</sequence>
<gene>
    <name evidence="12" type="ORF">F7P68_0004655</name>
    <name evidence="11" type="ORF">SN16_03340</name>
</gene>
<protein>
    <submittedName>
        <fullName evidence="11 12">ABC transporter permease</fullName>
    </submittedName>
</protein>
<dbReference type="PANTHER" id="PTHR43163:SF6">
    <property type="entry name" value="DIPEPTIDE TRANSPORT SYSTEM PERMEASE PROTEIN DPPB-RELATED"/>
    <property type="match status" value="1"/>
</dbReference>
<reference evidence="11 13" key="1">
    <citation type="submission" date="2015-01" db="EMBL/GenBank/DDBJ databases">
        <title>Genome sequences of high lactate-tolerant strain Salinicoccus roseus W12 with industrial interest.</title>
        <authorList>
            <person name="Wang H."/>
            <person name="Yu B."/>
        </authorList>
    </citation>
    <scope>NUCLEOTIDE SEQUENCE [LARGE SCALE GENOMIC DNA]</scope>
    <source>
        <strain evidence="11 13">W12</strain>
    </source>
</reference>
<dbReference type="Proteomes" id="UP000031546">
    <property type="component" value="Unassembled WGS sequence"/>
</dbReference>
<dbReference type="EMBL" id="JXII01000002">
    <property type="protein sequence ID" value="KIH71709.1"/>
    <property type="molecule type" value="Genomic_DNA"/>
</dbReference>
<evidence type="ECO:0000256" key="5">
    <source>
        <dbReference type="ARBA" id="ARBA00022692"/>
    </source>
</evidence>
<dbReference type="InterPro" id="IPR035906">
    <property type="entry name" value="MetI-like_sf"/>
</dbReference>
<evidence type="ECO:0000256" key="8">
    <source>
        <dbReference type="ARBA" id="ARBA00023136"/>
    </source>
</evidence>
<evidence type="ECO:0000256" key="4">
    <source>
        <dbReference type="ARBA" id="ARBA00022596"/>
    </source>
</evidence>
<dbReference type="AlphaFoldDB" id="A0A0C2HJ21"/>
<evidence type="ECO:0000313" key="13">
    <source>
        <dbReference type="Proteomes" id="UP000031546"/>
    </source>
</evidence>
<dbReference type="EMBL" id="JABEVU030000001">
    <property type="protein sequence ID" value="MDB0579813.1"/>
    <property type="molecule type" value="Genomic_DNA"/>
</dbReference>
<organism evidence="11 13">
    <name type="scientific">Salinicoccus roseus</name>
    <dbReference type="NCBI Taxonomy" id="45670"/>
    <lineage>
        <taxon>Bacteria</taxon>
        <taxon>Bacillati</taxon>
        <taxon>Bacillota</taxon>
        <taxon>Bacilli</taxon>
        <taxon>Bacillales</taxon>
        <taxon>Staphylococcaceae</taxon>
        <taxon>Salinicoccus</taxon>
    </lineage>
</organism>
<feature type="transmembrane region" description="Helical" evidence="9">
    <location>
        <begin position="229"/>
        <end position="253"/>
    </location>
</feature>
<dbReference type="GO" id="GO:0015675">
    <property type="term" value="P:nickel cation transport"/>
    <property type="evidence" value="ECO:0007669"/>
    <property type="project" value="UniProtKB-KW"/>
</dbReference>
<dbReference type="RefSeq" id="WP_040105169.1">
    <property type="nucleotide sequence ID" value="NZ_CANNAG010000002.1"/>
</dbReference>
<dbReference type="GO" id="GO:0071916">
    <property type="term" value="F:dipeptide transmembrane transporter activity"/>
    <property type="evidence" value="ECO:0007669"/>
    <property type="project" value="TreeGrafter"/>
</dbReference>
<name>A0A0C2HJ21_9STAP</name>
<evidence type="ECO:0000313" key="12">
    <source>
        <dbReference type="EMBL" id="MDB0579813.1"/>
    </source>
</evidence>
<dbReference type="GeneID" id="77844573"/>
<evidence type="ECO:0000256" key="3">
    <source>
        <dbReference type="ARBA" id="ARBA00022475"/>
    </source>
</evidence>
<dbReference type="OrthoDB" id="9773683at2"/>
<keyword evidence="7" id="KW-0406">Ion transport</keyword>
<dbReference type="Proteomes" id="UP000527860">
    <property type="component" value="Unassembled WGS sequence"/>
</dbReference>
<proteinExistence type="inferred from homology"/>
<dbReference type="STRING" id="45670.SN16_03340"/>
<dbReference type="SUPFAM" id="SSF161098">
    <property type="entry name" value="MetI-like"/>
    <property type="match status" value="1"/>
</dbReference>
<keyword evidence="8 9" id="KW-0472">Membrane</keyword>
<evidence type="ECO:0000313" key="11">
    <source>
        <dbReference type="EMBL" id="KIH71709.1"/>
    </source>
</evidence>
<keyword evidence="6 9" id="KW-1133">Transmembrane helix</keyword>
<accession>A0A0C2HJ21</accession>
<evidence type="ECO:0000313" key="14">
    <source>
        <dbReference type="Proteomes" id="UP000527860"/>
    </source>
</evidence>
<feature type="domain" description="ABC transmembrane type-1" evidence="10">
    <location>
        <begin position="95"/>
        <end position="296"/>
    </location>
</feature>
<reference evidence="14" key="2">
    <citation type="submission" date="2020-04" db="EMBL/GenBank/DDBJ databases">
        <title>Genome analysis and biological profiling of marine Cellulosimicrobium funkei MOSEL-ME6.</title>
        <authorList>
            <person name="Tanveer F."/>
            <person name="Xie Y."/>
            <person name="Shinwari Z.K."/>
        </authorList>
    </citation>
    <scope>NUCLEOTIDE SEQUENCE [LARGE SCALE GENOMIC DNA]</scope>
    <source>
        <strain evidence="14">MOSEL-ME25</strain>
    </source>
</reference>
<reference evidence="12" key="3">
    <citation type="submission" date="2020-04" db="EMBL/GenBank/DDBJ databases">
        <authorList>
            <person name="Tanveer F."/>
            <person name="Xie Y."/>
            <person name="Shinwari Z.K."/>
        </authorList>
    </citation>
    <scope>NUCLEOTIDE SEQUENCE</scope>
    <source>
        <strain evidence="12">MOSEL-ME25</strain>
    </source>
</reference>
<evidence type="ECO:0000256" key="7">
    <source>
        <dbReference type="ARBA" id="ARBA00023112"/>
    </source>
</evidence>
<comment type="subcellular location">
    <subcellularLocation>
        <location evidence="1 9">Cell membrane</location>
        <topology evidence="1 9">Multi-pass membrane protein</topology>
    </subcellularLocation>
</comment>
<comment type="caution">
    <text evidence="11">The sequence shown here is derived from an EMBL/GenBank/DDBJ whole genome shotgun (WGS) entry which is preliminary data.</text>
</comment>
<dbReference type="PANTHER" id="PTHR43163">
    <property type="entry name" value="DIPEPTIDE TRANSPORT SYSTEM PERMEASE PROTEIN DPPB-RELATED"/>
    <property type="match status" value="1"/>
</dbReference>
<keyword evidence="7" id="KW-0921">Nickel transport</keyword>
<evidence type="ECO:0000256" key="9">
    <source>
        <dbReference type="RuleBase" id="RU363032"/>
    </source>
</evidence>
<dbReference type="GO" id="GO:0005886">
    <property type="term" value="C:plasma membrane"/>
    <property type="evidence" value="ECO:0007669"/>
    <property type="project" value="UniProtKB-SubCell"/>
</dbReference>
<dbReference type="Pfam" id="PF00528">
    <property type="entry name" value="BPD_transp_1"/>
    <property type="match status" value="1"/>
</dbReference>
<feature type="transmembrane region" description="Helical" evidence="9">
    <location>
        <begin position="273"/>
        <end position="292"/>
    </location>
</feature>
<feature type="transmembrane region" description="Helical" evidence="9">
    <location>
        <begin position="12"/>
        <end position="30"/>
    </location>
</feature>
<dbReference type="InterPro" id="IPR045621">
    <property type="entry name" value="BPD_transp_1_N"/>
</dbReference>
<keyword evidence="3" id="KW-1003">Cell membrane</keyword>
<keyword evidence="5 9" id="KW-0812">Transmembrane</keyword>
<dbReference type="InterPro" id="IPR000515">
    <property type="entry name" value="MetI-like"/>
</dbReference>
<dbReference type="PROSITE" id="PS50928">
    <property type="entry name" value="ABC_TM1"/>
    <property type="match status" value="1"/>
</dbReference>
<dbReference type="CDD" id="cd06261">
    <property type="entry name" value="TM_PBP2"/>
    <property type="match status" value="1"/>
</dbReference>
<reference evidence="12 14" key="4">
    <citation type="submission" date="2022-12" db="EMBL/GenBank/DDBJ databases">
        <title>Genome analysis and biological profiling of marine Salinicoccus roseus MOSEL-ME25.</title>
        <authorList>
            <person name="Mirza F.T."/>
            <person name="Xie Y."/>
            <person name="Shinwari Z.K."/>
        </authorList>
    </citation>
    <scope>NUCLEOTIDE SEQUENCE [LARGE SCALE GENOMIC DNA]</scope>
    <source>
        <strain evidence="12 14">MOSEL-ME25</strain>
    </source>
</reference>
<dbReference type="Pfam" id="PF19300">
    <property type="entry name" value="BPD_transp_1_N"/>
    <property type="match status" value="1"/>
</dbReference>
<keyword evidence="14" id="KW-1185">Reference proteome</keyword>
<comment type="similarity">
    <text evidence="9">Belongs to the binding-protein-dependent transport system permease family.</text>
</comment>
<keyword evidence="4" id="KW-0533">Nickel</keyword>
<keyword evidence="2 9" id="KW-0813">Transport</keyword>
<feature type="transmembrane region" description="Helical" evidence="9">
    <location>
        <begin position="134"/>
        <end position="161"/>
    </location>
</feature>
<feature type="transmembrane region" description="Helical" evidence="9">
    <location>
        <begin position="101"/>
        <end position="122"/>
    </location>
</feature>
<feature type="transmembrane region" description="Helical" evidence="9">
    <location>
        <begin position="173"/>
        <end position="192"/>
    </location>
</feature>